<evidence type="ECO:0000256" key="4">
    <source>
        <dbReference type="SAM" id="MobiDB-lite"/>
    </source>
</evidence>
<keyword evidence="8" id="KW-1185">Reference proteome</keyword>
<evidence type="ECO:0000259" key="6">
    <source>
        <dbReference type="Pfam" id="PF13229"/>
    </source>
</evidence>
<evidence type="ECO:0000256" key="2">
    <source>
        <dbReference type="ARBA" id="ARBA00022525"/>
    </source>
</evidence>
<evidence type="ECO:0000313" key="8">
    <source>
        <dbReference type="Proteomes" id="UP000462055"/>
    </source>
</evidence>
<keyword evidence="3 5" id="KW-0732">Signal</keyword>
<proteinExistence type="predicted"/>
<dbReference type="Pfam" id="PF13229">
    <property type="entry name" value="Beta_helix"/>
    <property type="match status" value="1"/>
</dbReference>
<feature type="region of interest" description="Disordered" evidence="4">
    <location>
        <begin position="27"/>
        <end position="53"/>
    </location>
</feature>
<reference evidence="7" key="1">
    <citation type="submission" date="2019-12" db="EMBL/GenBank/DDBJ databases">
        <title>Actinomadura physcomitrii sp. nov., a novel actinomycete isolated from moss [Physcomitrium sphaericum (Ludw) Fuernr].</title>
        <authorList>
            <person name="Zhuang X."/>
        </authorList>
    </citation>
    <scope>NUCLEOTIDE SEQUENCE [LARGE SCALE GENOMIC DNA]</scope>
    <source>
        <strain evidence="7">LD22</strain>
    </source>
</reference>
<dbReference type="AlphaFoldDB" id="A0A6I4MXU8"/>
<sequence>MPRRRHHARGIVMLACVPAVAFGPAGCRSHDDRPQDDQLQASRTAGAAPVGSTAYPVPPGAVFVAPGGDDQAAGTRQAPLRTLGAAVVKAPVGGTIVLRGGVYHESVKVPEGKQVTIQSAPHEIVWLDGSTPVTGWRQENGAWVRGGWTTRLDASPTYTKGAKPSDDPAFQFVSPVHPMAAHPDQLWVDGAAQTQVGSLAEVRKGTFYVDETAQRLYMGTDPRGHDVRASTLGKALTLRADNSALRGIGVRRYATSLPELGSVRITGQGATLENVTVTGSATTGLSVTGTSARIRHVTTSGNGMLGVHGNYADDLRMESVRTEHNNLEHFQYAPVSGGMKITRSRRVALIDSVVADNLGKGVWLDESVYDITITGDQILRNADHGVSLELSAKAVVARNVFTGNVNDGLNVNNTSDVRIEKNTMSGNGRTIELVQDSRTPGDPRVPGRDPRNAVPDPAMTWRIEKITIRGNRLSRPRPGTPCLLCIRGVVRRKPVGAMGVLADGNVYVRSDPSTPRSLISWSGPAGPATEFQKLAQFRSVTGQETHGRVEGD</sequence>
<dbReference type="InterPro" id="IPR039448">
    <property type="entry name" value="Beta_helix"/>
</dbReference>
<dbReference type="InterPro" id="IPR011050">
    <property type="entry name" value="Pectin_lyase_fold/virulence"/>
</dbReference>
<protein>
    <recommendedName>
        <fullName evidence="6">Right handed beta helix domain-containing protein</fullName>
    </recommendedName>
</protein>
<comment type="subcellular location">
    <subcellularLocation>
        <location evidence="1">Secreted</location>
    </subcellularLocation>
</comment>
<dbReference type="InterPro" id="IPR012334">
    <property type="entry name" value="Pectin_lyas_fold"/>
</dbReference>
<dbReference type="EMBL" id="WBMS02000074">
    <property type="protein sequence ID" value="MWA07429.1"/>
    <property type="molecule type" value="Genomic_DNA"/>
</dbReference>
<feature type="signal peptide" evidence="5">
    <location>
        <begin position="1"/>
        <end position="21"/>
    </location>
</feature>
<dbReference type="Gene3D" id="2.160.20.10">
    <property type="entry name" value="Single-stranded right-handed beta-helix, Pectin lyase-like"/>
    <property type="match status" value="2"/>
</dbReference>
<feature type="chain" id="PRO_5026330732" description="Right handed beta helix domain-containing protein" evidence="5">
    <location>
        <begin position="22"/>
        <end position="552"/>
    </location>
</feature>
<keyword evidence="2" id="KW-0964">Secreted</keyword>
<comment type="caution">
    <text evidence="7">The sequence shown here is derived from an EMBL/GenBank/DDBJ whole genome shotgun (WGS) entry which is preliminary data.</text>
</comment>
<evidence type="ECO:0000313" key="7">
    <source>
        <dbReference type="EMBL" id="MWA07429.1"/>
    </source>
</evidence>
<evidence type="ECO:0000256" key="5">
    <source>
        <dbReference type="SAM" id="SignalP"/>
    </source>
</evidence>
<dbReference type="GO" id="GO:0016837">
    <property type="term" value="F:carbon-oxygen lyase activity, acting on polysaccharides"/>
    <property type="evidence" value="ECO:0007669"/>
    <property type="project" value="TreeGrafter"/>
</dbReference>
<dbReference type="InterPro" id="IPR052052">
    <property type="entry name" value="Polysaccharide_Lyase_9"/>
</dbReference>
<gene>
    <name evidence="7" type="ORF">F8568_045325</name>
</gene>
<evidence type="ECO:0000256" key="1">
    <source>
        <dbReference type="ARBA" id="ARBA00004613"/>
    </source>
</evidence>
<evidence type="ECO:0000256" key="3">
    <source>
        <dbReference type="ARBA" id="ARBA00022729"/>
    </source>
</evidence>
<name>A0A6I4MXU8_9ACTN</name>
<feature type="compositionally biased region" description="Basic and acidic residues" evidence="4">
    <location>
        <begin position="439"/>
        <end position="451"/>
    </location>
</feature>
<feature type="domain" description="Right handed beta helix" evidence="6">
    <location>
        <begin position="263"/>
        <end position="423"/>
    </location>
</feature>
<dbReference type="InterPro" id="IPR006626">
    <property type="entry name" value="PbH1"/>
</dbReference>
<dbReference type="PANTHER" id="PTHR40088">
    <property type="entry name" value="PECTATE LYASE (EUROFUNG)"/>
    <property type="match status" value="1"/>
</dbReference>
<organism evidence="7 8">
    <name type="scientific">Actinomadura physcomitrii</name>
    <dbReference type="NCBI Taxonomy" id="2650748"/>
    <lineage>
        <taxon>Bacteria</taxon>
        <taxon>Bacillati</taxon>
        <taxon>Actinomycetota</taxon>
        <taxon>Actinomycetes</taxon>
        <taxon>Streptosporangiales</taxon>
        <taxon>Thermomonosporaceae</taxon>
        <taxon>Actinomadura</taxon>
    </lineage>
</organism>
<dbReference type="PANTHER" id="PTHR40088:SF2">
    <property type="entry name" value="SECRETED SUGAR HYDROLASE"/>
    <property type="match status" value="1"/>
</dbReference>
<dbReference type="GO" id="GO:0005576">
    <property type="term" value="C:extracellular region"/>
    <property type="evidence" value="ECO:0007669"/>
    <property type="project" value="UniProtKB-SubCell"/>
</dbReference>
<accession>A0A6I4MXU8</accession>
<dbReference type="SUPFAM" id="SSF51126">
    <property type="entry name" value="Pectin lyase-like"/>
    <property type="match status" value="1"/>
</dbReference>
<dbReference type="Proteomes" id="UP000462055">
    <property type="component" value="Unassembled WGS sequence"/>
</dbReference>
<feature type="region of interest" description="Disordered" evidence="4">
    <location>
        <begin position="435"/>
        <end position="455"/>
    </location>
</feature>
<dbReference type="SMART" id="SM00710">
    <property type="entry name" value="PbH1"/>
    <property type="match status" value="5"/>
</dbReference>